<dbReference type="Pfam" id="PF00010">
    <property type="entry name" value="HLH"/>
    <property type="match status" value="1"/>
</dbReference>
<evidence type="ECO:0000313" key="9">
    <source>
        <dbReference type="RefSeq" id="XP_011070769.1"/>
    </source>
</evidence>
<feature type="domain" description="BHLH" evidence="7">
    <location>
        <begin position="110"/>
        <end position="160"/>
    </location>
</feature>
<comment type="subcellular location">
    <subcellularLocation>
        <location evidence="1">Nucleus</location>
    </subcellularLocation>
</comment>
<dbReference type="InterPro" id="IPR036638">
    <property type="entry name" value="HLH_DNA-bd_sf"/>
</dbReference>
<evidence type="ECO:0000256" key="4">
    <source>
        <dbReference type="ARBA" id="ARBA00023163"/>
    </source>
</evidence>
<dbReference type="GO" id="GO:0005634">
    <property type="term" value="C:nucleus"/>
    <property type="evidence" value="ECO:0007669"/>
    <property type="project" value="UniProtKB-SubCell"/>
</dbReference>
<accession>A0A6I9SLK3</accession>
<dbReference type="GeneID" id="105156356"/>
<dbReference type="SMART" id="SM00353">
    <property type="entry name" value="HLH"/>
    <property type="match status" value="1"/>
</dbReference>
<dbReference type="GO" id="GO:0046983">
    <property type="term" value="F:protein dimerization activity"/>
    <property type="evidence" value="ECO:0007669"/>
    <property type="project" value="InterPro"/>
</dbReference>
<feature type="region of interest" description="Disordered" evidence="6">
    <location>
        <begin position="43"/>
        <end position="70"/>
    </location>
</feature>
<evidence type="ECO:0000256" key="3">
    <source>
        <dbReference type="ARBA" id="ARBA00023125"/>
    </source>
</evidence>
<dbReference type="AlphaFoldDB" id="A0A6I9SLK3"/>
<feature type="region of interest" description="Disordered" evidence="6">
    <location>
        <begin position="82"/>
        <end position="125"/>
    </location>
</feature>
<feature type="compositionally biased region" description="Basic and acidic residues" evidence="6">
    <location>
        <begin position="82"/>
        <end position="102"/>
    </location>
</feature>
<evidence type="ECO:0000256" key="5">
    <source>
        <dbReference type="ARBA" id="ARBA00023242"/>
    </source>
</evidence>
<dbReference type="InParanoid" id="A0A6I9SLK3"/>
<dbReference type="SUPFAM" id="SSF47459">
    <property type="entry name" value="HLH, helix-loop-helix DNA-binding domain"/>
    <property type="match status" value="1"/>
</dbReference>
<feature type="compositionally biased region" description="Basic residues" evidence="6">
    <location>
        <begin position="103"/>
        <end position="115"/>
    </location>
</feature>
<proteinExistence type="predicted"/>
<reference evidence="9" key="1">
    <citation type="submission" date="2025-08" db="UniProtKB">
        <authorList>
            <consortium name="RefSeq"/>
        </authorList>
    </citation>
    <scope>IDENTIFICATION</scope>
</reference>
<dbReference type="InterPro" id="IPR031066">
    <property type="entry name" value="bHLH_ALC-like_plant"/>
</dbReference>
<dbReference type="GO" id="GO:0003677">
    <property type="term" value="F:DNA binding"/>
    <property type="evidence" value="ECO:0007669"/>
    <property type="project" value="UniProtKB-KW"/>
</dbReference>
<dbReference type="PANTHER" id="PTHR45855">
    <property type="entry name" value="TRANSCRIPTION FACTOR PIF1-RELATED"/>
    <property type="match status" value="1"/>
</dbReference>
<dbReference type="InterPro" id="IPR011598">
    <property type="entry name" value="bHLH_dom"/>
</dbReference>
<keyword evidence="4" id="KW-0804">Transcription</keyword>
<dbReference type="PROSITE" id="PS50888">
    <property type="entry name" value="BHLH"/>
    <property type="match status" value="1"/>
</dbReference>
<protein>
    <submittedName>
        <fullName evidence="9">Uncharacterized protein LOC105156356 isoform X1</fullName>
    </submittedName>
</protein>
<feature type="compositionally biased region" description="Basic and acidic residues" evidence="6">
    <location>
        <begin position="116"/>
        <end position="125"/>
    </location>
</feature>
<evidence type="ECO:0000256" key="2">
    <source>
        <dbReference type="ARBA" id="ARBA00023015"/>
    </source>
</evidence>
<dbReference type="KEGG" id="sind:105156356"/>
<evidence type="ECO:0000259" key="7">
    <source>
        <dbReference type="PROSITE" id="PS50888"/>
    </source>
</evidence>
<keyword evidence="5" id="KW-0539">Nucleus</keyword>
<keyword evidence="3" id="KW-0238">DNA-binding</keyword>
<organism evidence="8 9">
    <name type="scientific">Sesamum indicum</name>
    <name type="common">Oriental sesame</name>
    <name type="synonym">Sesamum orientale</name>
    <dbReference type="NCBI Taxonomy" id="4182"/>
    <lineage>
        <taxon>Eukaryota</taxon>
        <taxon>Viridiplantae</taxon>
        <taxon>Streptophyta</taxon>
        <taxon>Embryophyta</taxon>
        <taxon>Tracheophyta</taxon>
        <taxon>Spermatophyta</taxon>
        <taxon>Magnoliopsida</taxon>
        <taxon>eudicotyledons</taxon>
        <taxon>Gunneridae</taxon>
        <taxon>Pentapetalae</taxon>
        <taxon>asterids</taxon>
        <taxon>lamiids</taxon>
        <taxon>Lamiales</taxon>
        <taxon>Pedaliaceae</taxon>
        <taxon>Sesamum</taxon>
    </lineage>
</organism>
<keyword evidence="8" id="KW-1185">Reference proteome</keyword>
<dbReference type="Gene3D" id="4.10.280.10">
    <property type="entry name" value="Helix-loop-helix DNA-binding domain"/>
    <property type="match status" value="1"/>
</dbReference>
<name>A0A6I9SLK3_SESIN</name>
<gene>
    <name evidence="9" type="primary">LOC105156356</name>
</gene>
<sequence>MSEQEILFSTTSVAPNFSGCEPYVVLPENFDTFSNILSILSDDGELRTHPPTTTTTSTSNKVDVPTVQTGESSFSHKETIIINESSHHHPKIQEGRIEDEGSKKRRVKKRCSKHHASSERKRRDRLKEKLSTLKELLLDTKSKFDQAALLDEAASRIRSLHSQLQALSSSMGRMHMPIAGYQGLSRTSESGFVGHGIGIEPGMRFQVPYIPFQLHQMAAPFATCVVPSLLIPRLDSTLISNPISGEPTTYQTLLSSTFLNPHPGITQHGVWEPSTNGTLLRPTLGSLTDNGAGRGLGGAGTLFSGGVSKFPGCPATMPLSGTNLSPTYG</sequence>
<evidence type="ECO:0000256" key="6">
    <source>
        <dbReference type="SAM" id="MobiDB-lite"/>
    </source>
</evidence>
<evidence type="ECO:0000256" key="1">
    <source>
        <dbReference type="ARBA" id="ARBA00004123"/>
    </source>
</evidence>
<dbReference type="RefSeq" id="XP_011070769.1">
    <property type="nucleotide sequence ID" value="XM_011072467.2"/>
</dbReference>
<feature type="compositionally biased region" description="Low complexity" evidence="6">
    <location>
        <begin position="49"/>
        <end position="59"/>
    </location>
</feature>
<evidence type="ECO:0000313" key="8">
    <source>
        <dbReference type="Proteomes" id="UP000504604"/>
    </source>
</evidence>
<dbReference type="Proteomes" id="UP000504604">
    <property type="component" value="Linkage group LG2"/>
</dbReference>
<keyword evidence="2" id="KW-0805">Transcription regulation</keyword>